<dbReference type="Proteomes" id="UP000306509">
    <property type="component" value="Unassembled WGS sequence"/>
</dbReference>
<protein>
    <submittedName>
        <fullName evidence="4">N-acetylglucosamine repressor</fullName>
    </submittedName>
</protein>
<dbReference type="RefSeq" id="WP_027294851.1">
    <property type="nucleotide sequence ID" value="NZ_JBHTNY010000056.1"/>
</dbReference>
<dbReference type="CDD" id="cd23763">
    <property type="entry name" value="ASKHA_ATPase_ROK"/>
    <property type="match status" value="1"/>
</dbReference>
<dbReference type="STRING" id="180332.GCA_000797495_01271"/>
<gene>
    <name evidence="4" type="primary">nagC_1</name>
    <name evidence="4" type="ORF">DSM106044_00126</name>
</gene>
<evidence type="ECO:0000256" key="1">
    <source>
        <dbReference type="ARBA" id="ARBA00002486"/>
    </source>
</evidence>
<dbReference type="Pfam" id="PF00480">
    <property type="entry name" value="ROK"/>
    <property type="match status" value="1"/>
</dbReference>
<dbReference type="InterPro" id="IPR043129">
    <property type="entry name" value="ATPase_NBD"/>
</dbReference>
<keyword evidence="5" id="KW-1185">Reference proteome</keyword>
<dbReference type="PANTHER" id="PTHR18964">
    <property type="entry name" value="ROK (REPRESSOR, ORF, KINASE) FAMILY"/>
    <property type="match status" value="1"/>
</dbReference>
<evidence type="ECO:0000256" key="2">
    <source>
        <dbReference type="ARBA" id="ARBA00006479"/>
    </source>
</evidence>
<reference evidence="4 5" key="1">
    <citation type="journal article" date="2019" name="Anaerobe">
        <title>Detection of Robinsoniella peoriensis in multiple bone samples of a trauma patient.</title>
        <authorList>
            <person name="Schrottner P."/>
            <person name="Hartwich K."/>
            <person name="Bunk B."/>
            <person name="Schober I."/>
            <person name="Helbig S."/>
            <person name="Rudolph W.W."/>
            <person name="Gunzer F."/>
        </authorList>
    </citation>
    <scope>NUCLEOTIDE SEQUENCE [LARGE SCALE GENOMIC DNA]</scope>
    <source>
        <strain evidence="4 5">DSM 106044</strain>
    </source>
</reference>
<comment type="function">
    <text evidence="1">Transcriptional repressor of xylose-utilizing enzymes.</text>
</comment>
<comment type="caution">
    <text evidence="4">The sequence shown here is derived from an EMBL/GenBank/DDBJ whole genome shotgun (WGS) entry which is preliminary data.</text>
</comment>
<evidence type="ECO:0000256" key="3">
    <source>
        <dbReference type="ARBA" id="ARBA00022629"/>
    </source>
</evidence>
<dbReference type="InterPro" id="IPR036388">
    <property type="entry name" value="WH-like_DNA-bd_sf"/>
</dbReference>
<dbReference type="InterPro" id="IPR036390">
    <property type="entry name" value="WH_DNA-bd_sf"/>
</dbReference>
<name>A0A4U8QE70_9FIRM</name>
<dbReference type="GO" id="GO:0042732">
    <property type="term" value="P:D-xylose metabolic process"/>
    <property type="evidence" value="ECO:0007669"/>
    <property type="project" value="UniProtKB-KW"/>
</dbReference>
<accession>A0A4U8QE70</accession>
<dbReference type="SUPFAM" id="SSF53067">
    <property type="entry name" value="Actin-like ATPase domain"/>
    <property type="match status" value="1"/>
</dbReference>
<organism evidence="4 5">
    <name type="scientific">Robinsoniella peoriensis</name>
    <dbReference type="NCBI Taxonomy" id="180332"/>
    <lineage>
        <taxon>Bacteria</taxon>
        <taxon>Bacillati</taxon>
        <taxon>Bacillota</taxon>
        <taxon>Clostridia</taxon>
        <taxon>Lachnospirales</taxon>
        <taxon>Lachnospiraceae</taxon>
        <taxon>Robinsoniella</taxon>
    </lineage>
</organism>
<keyword evidence="3" id="KW-0859">Xylose metabolism</keyword>
<comment type="similarity">
    <text evidence="2">Belongs to the ROK (NagC/XylR) family.</text>
</comment>
<dbReference type="AlphaFoldDB" id="A0A4U8QE70"/>
<dbReference type="EMBL" id="QGQD01000002">
    <property type="protein sequence ID" value="TLD02969.1"/>
    <property type="molecule type" value="Genomic_DNA"/>
</dbReference>
<dbReference type="InterPro" id="IPR000600">
    <property type="entry name" value="ROK"/>
</dbReference>
<dbReference type="Gene3D" id="3.30.420.40">
    <property type="match status" value="2"/>
</dbReference>
<keyword evidence="3" id="KW-0119">Carbohydrate metabolism</keyword>
<dbReference type="PANTHER" id="PTHR18964:SF149">
    <property type="entry name" value="BIFUNCTIONAL UDP-N-ACETYLGLUCOSAMINE 2-EPIMERASE_N-ACETYLMANNOSAMINE KINASE"/>
    <property type="match status" value="1"/>
</dbReference>
<proteinExistence type="inferred from homology"/>
<evidence type="ECO:0000313" key="5">
    <source>
        <dbReference type="Proteomes" id="UP000306509"/>
    </source>
</evidence>
<evidence type="ECO:0000313" key="4">
    <source>
        <dbReference type="EMBL" id="TLD02969.1"/>
    </source>
</evidence>
<dbReference type="Gene3D" id="1.10.10.10">
    <property type="entry name" value="Winged helix-like DNA-binding domain superfamily/Winged helix DNA-binding domain"/>
    <property type="match status" value="1"/>
</dbReference>
<sequence length="344" mass="38273">MKDILGKPHALKQVNLSVVRKAIKEKGSATRAEIVAATKISVTTVRTLLTEMLMNNEIVDAGYDESIGGRKAVRYELNKNRFFGVGLCLDGDSIRYLTVNICGEIQESGVFAANENVAASICDFLDELVTKIEIKSIGIGVPGIVNGMEYQRKNPEGQLEDHPIGEAIHERYGIPVILENDLNAITLGFGRCYLKEYPEESCENINMAYVHFDNDCLSAGFLSEGRVLRGWNNFVGELGLFPVDETRTLDDLLSSPLEDDHYARIIAKLIAGICCILNPQYIALGGNDFRKDCLSMINNYFDSTLPDKMSAEILYAEDIWHDYFEGMAYLTAEQIFADVMLVRG</sequence>
<dbReference type="SUPFAM" id="SSF46785">
    <property type="entry name" value="Winged helix' DNA-binding domain"/>
    <property type="match status" value="1"/>
</dbReference>